<feature type="compositionally biased region" description="Basic and acidic residues" evidence="1">
    <location>
        <begin position="235"/>
        <end position="248"/>
    </location>
</feature>
<organism evidence="2 3">
    <name type="scientific">Streptomyces qinglanensis</name>
    <dbReference type="NCBI Taxonomy" id="943816"/>
    <lineage>
        <taxon>Bacteria</taxon>
        <taxon>Bacillati</taxon>
        <taxon>Actinomycetota</taxon>
        <taxon>Actinomycetes</taxon>
        <taxon>Kitasatosporales</taxon>
        <taxon>Streptomycetaceae</taxon>
        <taxon>Streptomyces</taxon>
    </lineage>
</organism>
<dbReference type="RefSeq" id="WP_079171694.1">
    <property type="nucleotide sequence ID" value="NZ_FOGO01000002.1"/>
</dbReference>
<reference evidence="3" key="1">
    <citation type="submission" date="2016-10" db="EMBL/GenBank/DDBJ databases">
        <authorList>
            <person name="Varghese N."/>
            <person name="Submissions S."/>
        </authorList>
    </citation>
    <scope>NUCLEOTIDE SEQUENCE [LARGE SCALE GENOMIC DNA]</scope>
    <source>
        <strain evidence="3">CGMCC 4.6825</strain>
    </source>
</reference>
<feature type="compositionally biased region" description="Gly residues" evidence="1">
    <location>
        <begin position="60"/>
        <end position="72"/>
    </location>
</feature>
<feature type="region of interest" description="Disordered" evidence="1">
    <location>
        <begin position="1"/>
        <end position="139"/>
    </location>
</feature>
<name>A0A1H9PKQ4_9ACTN</name>
<dbReference type="Proteomes" id="UP000182841">
    <property type="component" value="Unassembled WGS sequence"/>
</dbReference>
<sequence length="475" mass="45905">MSDGLGLPDGEEPRGPHEAQGTPEAQGSPEPQGPPEAQDSPEAQGSREPGEPRERAMPPGGAGPGAGPGTGSDGAEESADRYPAAGEGAAAAAAGPTRESGAAQESGSTRESGAAQESGAPEEMSLDLFDESALSSEEETLRDLLQHSVRGIEPPAESFDRTLDHLQRAVPARRAHRRQAMVGGVAAALVALVGVPALVYGGVPGVGGDDHPVTAGSVHGQTRGPDAGAAGSGGKGEEDRDGGKDKDKDKKHKGDGRTHPAPTGGPGDSADPNESLSASAPTCGSNQLGGGSAESGAPDSKGTVYGSFRVANVSGDACTVQGEGLVGASVQGRAGGGQVLVVDHTAGDPAPGLGDPAAARDEVVLRPGQAYVVKFAWVPSGGCSSPTPQGGRNDGETAGPGTGSGDGSADGGGESSGGSTGTPGEGDAGGGDSGGGDAAVVVSHTPEGGAPAAGTKVSGACGSGTVYRTGVIPQT</sequence>
<proteinExistence type="predicted"/>
<dbReference type="OrthoDB" id="3872225at2"/>
<feature type="region of interest" description="Disordered" evidence="1">
    <location>
        <begin position="210"/>
        <end position="299"/>
    </location>
</feature>
<feature type="compositionally biased region" description="Low complexity" evidence="1">
    <location>
        <begin position="84"/>
        <end position="103"/>
    </location>
</feature>
<gene>
    <name evidence="2" type="ORF">SAMN05421870_10252</name>
</gene>
<evidence type="ECO:0000256" key="1">
    <source>
        <dbReference type="SAM" id="MobiDB-lite"/>
    </source>
</evidence>
<dbReference type="EMBL" id="FOGO01000002">
    <property type="protein sequence ID" value="SER48163.1"/>
    <property type="molecule type" value="Genomic_DNA"/>
</dbReference>
<feature type="compositionally biased region" description="Acidic residues" evidence="1">
    <location>
        <begin position="124"/>
        <end position="138"/>
    </location>
</feature>
<feature type="region of interest" description="Disordered" evidence="1">
    <location>
        <begin position="378"/>
        <end position="475"/>
    </location>
</feature>
<dbReference type="STRING" id="943816.AN217_01080"/>
<evidence type="ECO:0000313" key="2">
    <source>
        <dbReference type="EMBL" id="SER48163.1"/>
    </source>
</evidence>
<dbReference type="AlphaFoldDB" id="A0A1H9PKQ4"/>
<protein>
    <recommendedName>
        <fullName evidence="4">DUF4232 domain-containing protein</fullName>
    </recommendedName>
</protein>
<evidence type="ECO:0000313" key="3">
    <source>
        <dbReference type="Proteomes" id="UP000182841"/>
    </source>
</evidence>
<accession>A0A1H9PKQ4</accession>
<feature type="compositionally biased region" description="Polar residues" evidence="1">
    <location>
        <begin position="272"/>
        <end position="286"/>
    </location>
</feature>
<evidence type="ECO:0008006" key="4">
    <source>
        <dbReference type="Google" id="ProtNLM"/>
    </source>
</evidence>
<feature type="compositionally biased region" description="Gly residues" evidence="1">
    <location>
        <begin position="398"/>
        <end position="437"/>
    </location>
</feature>
<keyword evidence="3" id="KW-1185">Reference proteome</keyword>